<organism evidence="1 2">
    <name type="scientific">Eleutherodactylus coqui</name>
    <name type="common">Puerto Rican coqui</name>
    <dbReference type="NCBI Taxonomy" id="57060"/>
    <lineage>
        <taxon>Eukaryota</taxon>
        <taxon>Metazoa</taxon>
        <taxon>Chordata</taxon>
        <taxon>Craniata</taxon>
        <taxon>Vertebrata</taxon>
        <taxon>Euteleostomi</taxon>
        <taxon>Amphibia</taxon>
        <taxon>Batrachia</taxon>
        <taxon>Anura</taxon>
        <taxon>Neobatrachia</taxon>
        <taxon>Hyloidea</taxon>
        <taxon>Eleutherodactylidae</taxon>
        <taxon>Eleutherodactylinae</taxon>
        <taxon>Eleutherodactylus</taxon>
        <taxon>Eleutherodactylus</taxon>
    </lineage>
</organism>
<comment type="caution">
    <text evidence="1">The sequence shown here is derived from an EMBL/GenBank/DDBJ whole genome shotgun (WGS) entry which is preliminary data.</text>
</comment>
<dbReference type="AlphaFoldDB" id="A0A8J6KCL0"/>
<proteinExistence type="predicted"/>
<evidence type="ECO:0000313" key="1">
    <source>
        <dbReference type="EMBL" id="KAG9487341.1"/>
    </source>
</evidence>
<evidence type="ECO:0000313" key="2">
    <source>
        <dbReference type="Proteomes" id="UP000770717"/>
    </source>
</evidence>
<dbReference type="Proteomes" id="UP000770717">
    <property type="component" value="Unassembled WGS sequence"/>
</dbReference>
<dbReference type="EMBL" id="WNTK01000003">
    <property type="protein sequence ID" value="KAG9487341.1"/>
    <property type="molecule type" value="Genomic_DNA"/>
</dbReference>
<accession>A0A8J6KCL0</accession>
<gene>
    <name evidence="1" type="ORF">GDO78_007287</name>
</gene>
<protein>
    <submittedName>
        <fullName evidence="1">Uncharacterized protein</fullName>
    </submittedName>
</protein>
<reference evidence="1" key="1">
    <citation type="thesis" date="2020" institute="ProQuest LLC" country="789 East Eisenhower Parkway, Ann Arbor, MI, USA">
        <title>Comparative Genomics and Chromosome Evolution.</title>
        <authorList>
            <person name="Mudd A.B."/>
        </authorList>
    </citation>
    <scope>NUCLEOTIDE SEQUENCE</scope>
    <source>
        <strain evidence="1">HN-11 Male</strain>
        <tissue evidence="1">Kidney and liver</tissue>
    </source>
</reference>
<keyword evidence="2" id="KW-1185">Reference proteome</keyword>
<name>A0A8J6KCL0_ELECQ</name>
<sequence length="88" mass="9870">MSDDMEEVAEHSLLGLCCCPGCMECGRCVFCPHVDLTNTSANPTDGKSYHIKQHINCCSKGIIYIVYRSCMKIYIGKTIQAMRKSWDS</sequence>